<evidence type="ECO:0000259" key="2">
    <source>
        <dbReference type="Pfam" id="PF02517"/>
    </source>
</evidence>
<comment type="caution">
    <text evidence="3">The sequence shown here is derived from an EMBL/GenBank/DDBJ whole genome shotgun (WGS) entry which is preliminary data.</text>
</comment>
<feature type="transmembrane region" description="Helical" evidence="1">
    <location>
        <begin position="24"/>
        <end position="42"/>
    </location>
</feature>
<dbReference type="GO" id="GO:0008237">
    <property type="term" value="F:metallopeptidase activity"/>
    <property type="evidence" value="ECO:0007669"/>
    <property type="project" value="UniProtKB-KW"/>
</dbReference>
<evidence type="ECO:0000313" key="3">
    <source>
        <dbReference type="EMBL" id="REL34647.1"/>
    </source>
</evidence>
<evidence type="ECO:0000313" key="4">
    <source>
        <dbReference type="Proteomes" id="UP000256999"/>
    </source>
</evidence>
<dbReference type="RefSeq" id="WP_115999323.1">
    <property type="nucleotide sequence ID" value="NZ_QUOV01000001.1"/>
</dbReference>
<dbReference type="Pfam" id="PF02517">
    <property type="entry name" value="Rce1-like"/>
    <property type="match status" value="1"/>
</dbReference>
<accession>A0A3E0UDK4</accession>
<feature type="transmembrane region" description="Helical" evidence="1">
    <location>
        <begin position="169"/>
        <end position="191"/>
    </location>
</feature>
<evidence type="ECO:0000256" key="1">
    <source>
        <dbReference type="SAM" id="Phobius"/>
    </source>
</evidence>
<keyword evidence="1" id="KW-0472">Membrane</keyword>
<feature type="transmembrane region" description="Helical" evidence="1">
    <location>
        <begin position="48"/>
        <end position="68"/>
    </location>
</feature>
<gene>
    <name evidence="3" type="ORF">DXX92_04330</name>
</gene>
<feature type="transmembrane region" description="Helical" evidence="1">
    <location>
        <begin position="211"/>
        <end position="228"/>
    </location>
</feature>
<dbReference type="InterPro" id="IPR003675">
    <property type="entry name" value="Rce1/LyrA-like_dom"/>
</dbReference>
<feature type="domain" description="CAAX prenyl protease 2/Lysostaphin resistance protein A-like" evidence="2">
    <location>
        <begin position="124"/>
        <end position="214"/>
    </location>
</feature>
<name>A0A3E0UDK4_9GAMM</name>
<dbReference type="Proteomes" id="UP000256999">
    <property type="component" value="Unassembled WGS sequence"/>
</dbReference>
<dbReference type="OrthoDB" id="9805801at2"/>
<dbReference type="EMBL" id="QUOV01000001">
    <property type="protein sequence ID" value="REL34647.1"/>
    <property type="molecule type" value="Genomic_DNA"/>
</dbReference>
<sequence>MLILTNIAEIAPVKPSSLTRRSSFKSWLELTLLFLLLPLILWQLNHLITYWVLPILTVIGAICLWLLISDERFKRFRLTNKLGFNKRIANTLWLFFGVMLGSTLVFALIAPESLFKLPIEGPKTWLLLLFLYPLFSALPQEVIFRTFLFHRYKTILPRKRHRIWLSSTSFGFAHIIYGNWVAVLLSTLAGYCFSKTYAVSRSTLLVALEHSLWGVWLFTLGLGHFFELQA</sequence>
<keyword evidence="3" id="KW-0645">Protease</keyword>
<feature type="transmembrane region" description="Helical" evidence="1">
    <location>
        <begin position="88"/>
        <end position="110"/>
    </location>
</feature>
<organism evidence="3 4">
    <name type="scientific">Thalassotalea euphylliae</name>
    <dbReference type="NCBI Taxonomy" id="1655234"/>
    <lineage>
        <taxon>Bacteria</taxon>
        <taxon>Pseudomonadati</taxon>
        <taxon>Pseudomonadota</taxon>
        <taxon>Gammaproteobacteria</taxon>
        <taxon>Alteromonadales</taxon>
        <taxon>Colwelliaceae</taxon>
        <taxon>Thalassotalea</taxon>
    </lineage>
</organism>
<proteinExistence type="predicted"/>
<dbReference type="GO" id="GO:0080120">
    <property type="term" value="P:CAAX-box protein maturation"/>
    <property type="evidence" value="ECO:0007669"/>
    <property type="project" value="UniProtKB-ARBA"/>
</dbReference>
<protein>
    <submittedName>
        <fullName evidence="3">CPBP family intramembrane metalloprotease</fullName>
    </submittedName>
</protein>
<keyword evidence="3" id="KW-0378">Hydrolase</keyword>
<keyword evidence="1" id="KW-0812">Transmembrane</keyword>
<dbReference type="AlphaFoldDB" id="A0A3E0UDK4"/>
<dbReference type="GO" id="GO:0004175">
    <property type="term" value="F:endopeptidase activity"/>
    <property type="evidence" value="ECO:0007669"/>
    <property type="project" value="UniProtKB-ARBA"/>
</dbReference>
<reference evidence="3 4" key="1">
    <citation type="submission" date="2018-08" db="EMBL/GenBank/DDBJ databases">
        <title>Thalassotalea euphylliae genome.</title>
        <authorList>
            <person name="Summers S."/>
            <person name="Rice S.A."/>
            <person name="Freckelton M.L."/>
            <person name="Nedved B.T."/>
            <person name="Hadfield M.G."/>
        </authorList>
    </citation>
    <scope>NUCLEOTIDE SEQUENCE [LARGE SCALE GENOMIC DNA]</scope>
    <source>
        <strain evidence="3 4">H2</strain>
    </source>
</reference>
<dbReference type="GO" id="GO:0006508">
    <property type="term" value="P:proteolysis"/>
    <property type="evidence" value="ECO:0007669"/>
    <property type="project" value="UniProtKB-KW"/>
</dbReference>
<feature type="transmembrane region" description="Helical" evidence="1">
    <location>
        <begin position="125"/>
        <end position="148"/>
    </location>
</feature>
<keyword evidence="1" id="KW-1133">Transmembrane helix</keyword>
<keyword evidence="3" id="KW-0482">Metalloprotease</keyword>